<dbReference type="EMBL" id="MCBR01014816">
    <property type="protein sequence ID" value="RKF62353.1"/>
    <property type="molecule type" value="Genomic_DNA"/>
</dbReference>
<feature type="region of interest" description="Disordered" evidence="1">
    <location>
        <begin position="1"/>
        <end position="25"/>
    </location>
</feature>
<name>A0A420HY35_9PEZI</name>
<evidence type="ECO:0000313" key="3">
    <source>
        <dbReference type="Proteomes" id="UP000285405"/>
    </source>
</evidence>
<organism evidence="2 3">
    <name type="scientific">Golovinomyces cichoracearum</name>
    <dbReference type="NCBI Taxonomy" id="62708"/>
    <lineage>
        <taxon>Eukaryota</taxon>
        <taxon>Fungi</taxon>
        <taxon>Dikarya</taxon>
        <taxon>Ascomycota</taxon>
        <taxon>Pezizomycotina</taxon>
        <taxon>Leotiomycetes</taxon>
        <taxon>Erysiphales</taxon>
        <taxon>Erysiphaceae</taxon>
        <taxon>Golovinomyces</taxon>
    </lineage>
</organism>
<feature type="compositionally biased region" description="Basic and acidic residues" evidence="1">
    <location>
        <begin position="9"/>
        <end position="25"/>
    </location>
</feature>
<evidence type="ECO:0000313" key="2">
    <source>
        <dbReference type="EMBL" id="RKF62353.1"/>
    </source>
</evidence>
<accession>A0A420HY35</accession>
<reference evidence="2 3" key="1">
    <citation type="journal article" date="2018" name="BMC Genomics">
        <title>Comparative genome analyses reveal sequence features reflecting distinct modes of host-adaptation between dicot and monocot powdery mildew.</title>
        <authorList>
            <person name="Wu Y."/>
            <person name="Ma X."/>
            <person name="Pan Z."/>
            <person name="Kale S.D."/>
            <person name="Song Y."/>
            <person name="King H."/>
            <person name="Zhang Q."/>
            <person name="Presley C."/>
            <person name="Deng X."/>
            <person name="Wei C.I."/>
            <person name="Xiao S."/>
        </authorList>
    </citation>
    <scope>NUCLEOTIDE SEQUENCE [LARGE SCALE GENOMIC DNA]</scope>
    <source>
        <strain evidence="2">UCSC1</strain>
    </source>
</reference>
<proteinExistence type="predicted"/>
<dbReference type="Proteomes" id="UP000285405">
    <property type="component" value="Unassembled WGS sequence"/>
</dbReference>
<dbReference type="AlphaFoldDB" id="A0A420HY35"/>
<comment type="caution">
    <text evidence="2">The sequence shown here is derived from an EMBL/GenBank/DDBJ whole genome shotgun (WGS) entry which is preliminary data.</text>
</comment>
<evidence type="ECO:0000256" key="1">
    <source>
        <dbReference type="SAM" id="MobiDB-lite"/>
    </source>
</evidence>
<protein>
    <submittedName>
        <fullName evidence="2">Uncharacterized protein</fullName>
    </submittedName>
</protein>
<gene>
    <name evidence="2" type="ORF">GcC1_148026</name>
</gene>
<sequence>MSQEANTAYEKKMEETFEDPKEESKSIEEFLKTRRRKLRTQKSLSYVALEANTEVALLALDKHRKNWLSTPAKQTPSEERMLTLEEAVKK</sequence>